<dbReference type="PROSITE" id="PS51063">
    <property type="entry name" value="HTH_CRP_2"/>
    <property type="match status" value="1"/>
</dbReference>
<feature type="domain" description="HTH crp-type" evidence="5">
    <location>
        <begin position="146"/>
        <end position="212"/>
    </location>
</feature>
<dbReference type="InterPro" id="IPR014710">
    <property type="entry name" value="RmlC-like_jellyroll"/>
</dbReference>
<dbReference type="InterPro" id="IPR036390">
    <property type="entry name" value="WH_DNA-bd_sf"/>
</dbReference>
<dbReference type="OrthoDB" id="7506088at2"/>
<evidence type="ECO:0000313" key="7">
    <source>
        <dbReference type="Proteomes" id="UP000321085"/>
    </source>
</evidence>
<evidence type="ECO:0000256" key="1">
    <source>
        <dbReference type="ARBA" id="ARBA00023015"/>
    </source>
</evidence>
<evidence type="ECO:0008006" key="8">
    <source>
        <dbReference type="Google" id="ProtNLM"/>
    </source>
</evidence>
<dbReference type="AlphaFoldDB" id="A0A512C3D4"/>
<dbReference type="InterPro" id="IPR036388">
    <property type="entry name" value="WH-like_DNA-bd_sf"/>
</dbReference>
<dbReference type="Gene3D" id="2.60.120.10">
    <property type="entry name" value="Jelly Rolls"/>
    <property type="match status" value="1"/>
</dbReference>
<evidence type="ECO:0000313" key="6">
    <source>
        <dbReference type="EMBL" id="GEO18729.1"/>
    </source>
</evidence>
<organism evidence="6 7">
    <name type="scientific">Microvirga aerophila</name>
    <dbReference type="NCBI Taxonomy" id="670291"/>
    <lineage>
        <taxon>Bacteria</taxon>
        <taxon>Pseudomonadati</taxon>
        <taxon>Pseudomonadota</taxon>
        <taxon>Alphaproteobacteria</taxon>
        <taxon>Hyphomicrobiales</taxon>
        <taxon>Methylobacteriaceae</taxon>
        <taxon>Microvirga</taxon>
    </lineage>
</organism>
<name>A0A512C3D4_9HYPH</name>
<dbReference type="InterPro" id="IPR018490">
    <property type="entry name" value="cNMP-bd_dom_sf"/>
</dbReference>
<evidence type="ECO:0000259" key="5">
    <source>
        <dbReference type="PROSITE" id="PS51063"/>
    </source>
</evidence>
<dbReference type="GO" id="GO:0003677">
    <property type="term" value="F:DNA binding"/>
    <property type="evidence" value="ECO:0007669"/>
    <property type="project" value="UniProtKB-KW"/>
</dbReference>
<keyword evidence="3" id="KW-0804">Transcription</keyword>
<evidence type="ECO:0000259" key="4">
    <source>
        <dbReference type="PROSITE" id="PS50042"/>
    </source>
</evidence>
<dbReference type="GO" id="GO:0005829">
    <property type="term" value="C:cytosol"/>
    <property type="evidence" value="ECO:0007669"/>
    <property type="project" value="TreeGrafter"/>
</dbReference>
<dbReference type="Proteomes" id="UP000321085">
    <property type="component" value="Unassembled WGS sequence"/>
</dbReference>
<keyword evidence="7" id="KW-1185">Reference proteome</keyword>
<dbReference type="InterPro" id="IPR050397">
    <property type="entry name" value="Env_Response_Regulators"/>
</dbReference>
<dbReference type="SUPFAM" id="SSF46785">
    <property type="entry name" value="Winged helix' DNA-binding domain"/>
    <property type="match status" value="1"/>
</dbReference>
<proteinExistence type="predicted"/>
<comment type="caution">
    <text evidence="6">The sequence shown here is derived from an EMBL/GenBank/DDBJ whole genome shotgun (WGS) entry which is preliminary data.</text>
</comment>
<dbReference type="PROSITE" id="PS50042">
    <property type="entry name" value="CNMP_BINDING_3"/>
    <property type="match status" value="1"/>
</dbReference>
<dbReference type="Gene3D" id="1.10.10.10">
    <property type="entry name" value="Winged helix-like DNA-binding domain superfamily/Winged helix DNA-binding domain"/>
    <property type="match status" value="1"/>
</dbReference>
<dbReference type="PRINTS" id="PR00034">
    <property type="entry name" value="HTHCRP"/>
</dbReference>
<dbReference type="PANTHER" id="PTHR24567">
    <property type="entry name" value="CRP FAMILY TRANSCRIPTIONAL REGULATORY PROTEIN"/>
    <property type="match status" value="1"/>
</dbReference>
<dbReference type="SUPFAM" id="SSF51206">
    <property type="entry name" value="cAMP-binding domain-like"/>
    <property type="match status" value="1"/>
</dbReference>
<dbReference type="PANTHER" id="PTHR24567:SF74">
    <property type="entry name" value="HTH-TYPE TRANSCRIPTIONAL REGULATOR ARCR"/>
    <property type="match status" value="1"/>
</dbReference>
<dbReference type="SMART" id="SM00100">
    <property type="entry name" value="cNMP"/>
    <property type="match status" value="1"/>
</dbReference>
<protein>
    <recommendedName>
        <fullName evidence="8">Crp/Fnr family transcriptional regulator</fullName>
    </recommendedName>
</protein>
<dbReference type="RefSeq" id="WP_114189236.1">
    <property type="nucleotide sequence ID" value="NZ_BJYU01000234.1"/>
</dbReference>
<reference evidence="6 7" key="1">
    <citation type="submission" date="2019-07" db="EMBL/GenBank/DDBJ databases">
        <title>Whole genome shotgun sequence of Microvirga aerophila NBRC 106136.</title>
        <authorList>
            <person name="Hosoyama A."/>
            <person name="Uohara A."/>
            <person name="Ohji S."/>
            <person name="Ichikawa N."/>
        </authorList>
    </citation>
    <scope>NUCLEOTIDE SEQUENCE [LARGE SCALE GENOMIC DNA]</scope>
    <source>
        <strain evidence="6 7">NBRC 106136</strain>
    </source>
</reference>
<dbReference type="EMBL" id="BJYU01000234">
    <property type="protein sequence ID" value="GEO18729.1"/>
    <property type="molecule type" value="Genomic_DNA"/>
</dbReference>
<evidence type="ECO:0000256" key="2">
    <source>
        <dbReference type="ARBA" id="ARBA00023125"/>
    </source>
</evidence>
<dbReference type="GO" id="GO:0003700">
    <property type="term" value="F:DNA-binding transcription factor activity"/>
    <property type="evidence" value="ECO:0007669"/>
    <property type="project" value="TreeGrafter"/>
</dbReference>
<sequence>MAQAVDHRSNWLLASLEPDDLAYLEPYLEVVILPKGTVLYEAGDIIQFIYFPHDAIMGVINVLKEGQAVEVASFGREGMLGLISAIASREAFGRYKVEVPGSASRIDIRRLLEAMAARPKLRQLIRRYSEALLVQTFQSVSCNAVHTAESRCCNWILSTRDRIGEDLLPLTHADLAEFLGVQRSTVSTILRSFQMQGLITQQRGGIIITNRAGLEAMGCECYERVREVYARLLPMPLSWADHKRGQQEPF</sequence>
<feature type="domain" description="Cyclic nucleotide-binding" evidence="4">
    <location>
        <begin position="12"/>
        <end position="125"/>
    </location>
</feature>
<dbReference type="Pfam" id="PF13545">
    <property type="entry name" value="HTH_Crp_2"/>
    <property type="match status" value="1"/>
</dbReference>
<keyword evidence="2" id="KW-0238">DNA-binding</keyword>
<keyword evidence="1" id="KW-0805">Transcription regulation</keyword>
<dbReference type="CDD" id="cd00038">
    <property type="entry name" value="CAP_ED"/>
    <property type="match status" value="1"/>
</dbReference>
<dbReference type="InterPro" id="IPR000595">
    <property type="entry name" value="cNMP-bd_dom"/>
</dbReference>
<gene>
    <name evidence="6" type="ORF">MAE02_64250</name>
</gene>
<accession>A0A512C3D4</accession>
<dbReference type="SMART" id="SM00419">
    <property type="entry name" value="HTH_CRP"/>
    <property type="match status" value="1"/>
</dbReference>
<evidence type="ECO:0000256" key="3">
    <source>
        <dbReference type="ARBA" id="ARBA00023163"/>
    </source>
</evidence>
<dbReference type="InterPro" id="IPR012318">
    <property type="entry name" value="HTH_CRP"/>
</dbReference>